<dbReference type="PANTHER" id="PTHR13213">
    <property type="entry name" value="MYB-BINDING PROTEIN 1A FAMILY MEMBER"/>
    <property type="match status" value="1"/>
</dbReference>
<feature type="compositionally biased region" description="Basic and acidic residues" evidence="4">
    <location>
        <begin position="1196"/>
        <end position="1208"/>
    </location>
</feature>
<evidence type="ECO:0000256" key="4">
    <source>
        <dbReference type="SAM" id="MobiDB-lite"/>
    </source>
</evidence>
<accession>A0A8S9Y9I8</accession>
<dbReference type="InterPro" id="IPR007015">
    <property type="entry name" value="DNA_pol_V/MYBBP1A"/>
</dbReference>
<protein>
    <recommendedName>
        <fullName evidence="7">Myb-binding protein 1A</fullName>
    </recommendedName>
</protein>
<feature type="compositionally biased region" description="Basic residues" evidence="4">
    <location>
        <begin position="1236"/>
        <end position="1245"/>
    </location>
</feature>
<evidence type="ECO:0000313" key="6">
    <source>
        <dbReference type="Proteomes" id="UP000822476"/>
    </source>
</evidence>
<sequence>MNIDKKFLDLFWSISGEDVEKRNVACKQLLSKLVDKKKKPKLQYLDYTRERLIKGLRSFSGDARAGFSQALVSVLQAYPEYNSVDQVMQLLTKHIYSVSTSFKTEDVSLKHSFILCPKVLCDSDRINELNLAQLEQIFKPLFSLYDYASWGSDVLKIFVQVLPKLSSKMIRKVFSDFTQKIWESFNQSDSDLLGEQLLFLLCVQCHMKGIQFSIDLSVKKFRRKFITAITKSSGDLTSSLLRMAGEQNAIQDIWLKLKDTVCAPDATLKHRRLMMTIVSFVVCQCGDDLTQLILSECVVKAFIQQLSDPGLACFNDACSLLQQSLNTVTKSWRQRNPTNDKHKDVEIEMNEENSLAASPSTLFTCFAMASPICDLLCGPKAPKPCQILMEQVPQALEISLLTAYSKKLVNLFLNPQSCNPETNITPEENHFSTPNSSAIRSFIASQLQHVLQCAIVAGEPSAQLVQEVTDFLIFAGMASSLVPIVSRKNQTPITNKESATCWSALFRFLDRFAHQKKLPAKESSVDCPQLLLHIVQTVSTRLDSIEKSGKKAIDTLAAHLQQSITLLDESNRPDLLSSLMIQLHALCCIFALSQPSTDLSNLTSLLDDLVECCQRKRSRKKSHLQDEPGWPAVLMDVLLGLVSQPSHLLRSFVRLTFLQLICSGFANKDCLNLLLDVLKMRLSEEHGAAQADPENLVDFSSALTEAISDSEGNETEEENEVPTSDIEVETSESEGDSESTVSEDETDDEQLSKLRESVQQALGPAALNPDELDSTSYREFTDAEMFAQDEALAAAFRANQLTAPKRTVAGRARVLCQMKMRCLDLLECVLQYAFQPELVFPTIMQLMELGRAACESELKKRRKRVTSDGDSKHRERVSFTARYGDIPLFTHVAEAIKCIRSRPQASQQTLASRLEEHPDDAVRWLSEAMDAVVASAQLENPLPEFVKLIATTTQFLFRMAASLNGVKPDFEKTLCKPLLKHLRVFVKCARKTTIHRTVFIGLLNQCQVFAMHAFPVLADVFIGFATQSPSLDCDQPSAESKGAVQYTYIQCCELLTAVCQSLVADRYAARELFSLVDDVLSQTITAIKTIDLKAQGSVEQVVWLSSPSIANAFLTFLTWSMKAAEKNKSVPLLDSNLIARLRSLPCRLKVVRKTARRFANFAVEMNRKQSGVKDEQIREERQRIKRELKRARQAKRRENASLRAERQQAKKKSHSNQSNLTNGLLANSTESEGKQMRSKKHRSKKQKENAISALKTAPKPKEIRNVNQTVKRRMTSTEASRNHSSDKRVALPKRQNISTL</sequence>
<dbReference type="GO" id="GO:0003723">
    <property type="term" value="F:RNA binding"/>
    <property type="evidence" value="ECO:0007669"/>
    <property type="project" value="TreeGrafter"/>
</dbReference>
<feature type="compositionally biased region" description="Polar residues" evidence="4">
    <location>
        <begin position="1215"/>
        <end position="1230"/>
    </location>
</feature>
<comment type="similarity">
    <text evidence="2">Belongs to the MYBBP1A family.</text>
</comment>
<evidence type="ECO:0000313" key="5">
    <source>
        <dbReference type="EMBL" id="KAF7232669.1"/>
    </source>
</evidence>
<feature type="region of interest" description="Disordered" evidence="4">
    <location>
        <begin position="708"/>
        <end position="752"/>
    </location>
</feature>
<evidence type="ECO:0008006" key="7">
    <source>
        <dbReference type="Google" id="ProtNLM"/>
    </source>
</evidence>
<evidence type="ECO:0000256" key="1">
    <source>
        <dbReference type="ARBA" id="ARBA00004123"/>
    </source>
</evidence>
<dbReference type="GO" id="GO:0003714">
    <property type="term" value="F:transcription corepressor activity"/>
    <property type="evidence" value="ECO:0007669"/>
    <property type="project" value="TreeGrafter"/>
</dbReference>
<organism evidence="5 6">
    <name type="scientific">Paragonimus skrjabini miyazakii</name>
    <dbReference type="NCBI Taxonomy" id="59628"/>
    <lineage>
        <taxon>Eukaryota</taxon>
        <taxon>Metazoa</taxon>
        <taxon>Spiralia</taxon>
        <taxon>Lophotrochozoa</taxon>
        <taxon>Platyhelminthes</taxon>
        <taxon>Trematoda</taxon>
        <taxon>Digenea</taxon>
        <taxon>Plagiorchiida</taxon>
        <taxon>Troglotremata</taxon>
        <taxon>Troglotrematidae</taxon>
        <taxon>Paragonimus</taxon>
    </lineage>
</organism>
<reference evidence="5" key="1">
    <citation type="submission" date="2019-07" db="EMBL/GenBank/DDBJ databases">
        <title>Annotation for the trematode Paragonimus miyazaki's.</title>
        <authorList>
            <person name="Choi Y.-J."/>
        </authorList>
    </citation>
    <scope>NUCLEOTIDE SEQUENCE</scope>
    <source>
        <strain evidence="5">Japan</strain>
    </source>
</reference>
<dbReference type="EMBL" id="JTDE01021637">
    <property type="protein sequence ID" value="KAF7232669.1"/>
    <property type="molecule type" value="Genomic_DNA"/>
</dbReference>
<dbReference type="GO" id="GO:0043565">
    <property type="term" value="F:sequence-specific DNA binding"/>
    <property type="evidence" value="ECO:0007669"/>
    <property type="project" value="TreeGrafter"/>
</dbReference>
<dbReference type="PANTHER" id="PTHR13213:SF2">
    <property type="entry name" value="MYB-BINDING PROTEIN 1A"/>
    <property type="match status" value="1"/>
</dbReference>
<dbReference type="SUPFAM" id="SSF48371">
    <property type="entry name" value="ARM repeat"/>
    <property type="match status" value="1"/>
</dbReference>
<gene>
    <name evidence="5" type="ORF">EG68_09356</name>
</gene>
<feature type="region of interest" description="Disordered" evidence="4">
    <location>
        <begin position="1188"/>
        <end position="1300"/>
    </location>
</feature>
<name>A0A8S9Y9I8_9TREM</name>
<comment type="subcellular location">
    <subcellularLocation>
        <location evidence="1">Nucleus</location>
    </subcellularLocation>
</comment>
<evidence type="ECO:0000256" key="3">
    <source>
        <dbReference type="ARBA" id="ARBA00023242"/>
    </source>
</evidence>
<feature type="compositionally biased region" description="Acidic residues" evidence="4">
    <location>
        <begin position="711"/>
        <end position="749"/>
    </location>
</feature>
<evidence type="ECO:0000256" key="2">
    <source>
        <dbReference type="ARBA" id="ARBA00006809"/>
    </source>
</evidence>
<dbReference type="Pfam" id="PF04931">
    <property type="entry name" value="DNA_pol_phi"/>
    <property type="match status" value="2"/>
</dbReference>
<dbReference type="OrthoDB" id="342531at2759"/>
<keyword evidence="6" id="KW-1185">Reference proteome</keyword>
<feature type="compositionally biased region" description="Basic and acidic residues" evidence="4">
    <location>
        <begin position="1280"/>
        <end position="1289"/>
    </location>
</feature>
<dbReference type="Proteomes" id="UP000822476">
    <property type="component" value="Unassembled WGS sequence"/>
</dbReference>
<dbReference type="InterPro" id="IPR016024">
    <property type="entry name" value="ARM-type_fold"/>
</dbReference>
<proteinExistence type="inferred from homology"/>
<keyword evidence="3" id="KW-0539">Nucleus</keyword>
<dbReference type="GO" id="GO:0005730">
    <property type="term" value="C:nucleolus"/>
    <property type="evidence" value="ECO:0007669"/>
    <property type="project" value="InterPro"/>
</dbReference>
<comment type="caution">
    <text evidence="5">The sequence shown here is derived from an EMBL/GenBank/DDBJ whole genome shotgun (WGS) entry which is preliminary data.</text>
</comment>